<organism evidence="2 3">
    <name type="scientific">Rhodovulum sulfidophilum</name>
    <name type="common">Rhodobacter sulfidophilus</name>
    <dbReference type="NCBI Taxonomy" id="35806"/>
    <lineage>
        <taxon>Bacteria</taxon>
        <taxon>Pseudomonadati</taxon>
        <taxon>Pseudomonadota</taxon>
        <taxon>Alphaproteobacteria</taxon>
        <taxon>Rhodobacterales</taxon>
        <taxon>Paracoccaceae</taxon>
        <taxon>Rhodovulum</taxon>
    </lineage>
</organism>
<comment type="caution">
    <text evidence="2">The sequence shown here is derived from an EMBL/GenBank/DDBJ whole genome shotgun (WGS) entry which is preliminary data.</text>
</comment>
<reference evidence="2 3" key="1">
    <citation type="submission" date="2017-08" db="EMBL/GenBank/DDBJ databases">
        <title>Infants hospitalized years apart are colonized by the same room-sourced microbial strains.</title>
        <authorList>
            <person name="Brooks B."/>
            <person name="Olm M.R."/>
            <person name="Firek B.A."/>
            <person name="Baker R."/>
            <person name="Thomas B.C."/>
            <person name="Morowitz M.J."/>
            <person name="Banfield J.F."/>
        </authorList>
    </citation>
    <scope>NUCLEOTIDE SEQUENCE [LARGE SCALE GENOMIC DNA]</scope>
    <source>
        <strain evidence="2">S2_005_002_R2_34</strain>
    </source>
</reference>
<dbReference type="AlphaFoldDB" id="A0A2W5N2T5"/>
<gene>
    <name evidence="2" type="ORF">DI556_16500</name>
</gene>
<evidence type="ECO:0000256" key="1">
    <source>
        <dbReference type="SAM" id="MobiDB-lite"/>
    </source>
</evidence>
<protein>
    <submittedName>
        <fullName evidence="2">Uncharacterized protein</fullName>
    </submittedName>
</protein>
<proteinExistence type="predicted"/>
<evidence type="ECO:0000313" key="3">
    <source>
        <dbReference type="Proteomes" id="UP000249185"/>
    </source>
</evidence>
<sequence>MRLSASGGTDCAGDLRPTTETATGAPADFGAILCEDGASGILLFSGGAGARGGEVSGIMARRSVSGRWGAGPGAGA</sequence>
<dbReference type="EMBL" id="QFPW01000015">
    <property type="protein sequence ID" value="PZQ47811.1"/>
    <property type="molecule type" value="Genomic_DNA"/>
</dbReference>
<evidence type="ECO:0000313" key="2">
    <source>
        <dbReference type="EMBL" id="PZQ47811.1"/>
    </source>
</evidence>
<name>A0A2W5N2T5_RHOSU</name>
<accession>A0A2W5N2T5</accession>
<dbReference type="Proteomes" id="UP000249185">
    <property type="component" value="Unassembled WGS sequence"/>
</dbReference>
<feature type="region of interest" description="Disordered" evidence="1">
    <location>
        <begin position="1"/>
        <end position="23"/>
    </location>
</feature>